<feature type="region of interest" description="Disordered" evidence="1">
    <location>
        <begin position="297"/>
        <end position="328"/>
    </location>
</feature>
<dbReference type="OrthoDB" id="5374757at2759"/>
<reference evidence="2 3" key="1">
    <citation type="submission" date="2019-07" db="EMBL/GenBank/DDBJ databases">
        <title>Rhodotorula toruloides NBRC10032 genome sequencing.</title>
        <authorList>
            <person name="Shida Y."/>
            <person name="Takaku H."/>
            <person name="Ogasawara W."/>
            <person name="Mori K."/>
        </authorList>
    </citation>
    <scope>NUCLEOTIDE SEQUENCE [LARGE SCALE GENOMIC DNA]</scope>
    <source>
        <strain evidence="2 3">NBRC10032</strain>
    </source>
</reference>
<proteinExistence type="predicted"/>
<protein>
    <submittedName>
        <fullName evidence="2">Uncharacterized protein</fullName>
    </submittedName>
</protein>
<dbReference type="PANTHER" id="PTHR40635:SF1">
    <property type="match status" value="1"/>
</dbReference>
<evidence type="ECO:0000313" key="3">
    <source>
        <dbReference type="Proteomes" id="UP000321518"/>
    </source>
</evidence>
<name>A0A511KQN9_RHOTO</name>
<feature type="region of interest" description="Disordered" evidence="1">
    <location>
        <begin position="362"/>
        <end position="384"/>
    </location>
</feature>
<comment type="caution">
    <text evidence="2">The sequence shown here is derived from an EMBL/GenBank/DDBJ whole genome shotgun (WGS) entry which is preliminary data.</text>
</comment>
<feature type="region of interest" description="Disordered" evidence="1">
    <location>
        <begin position="122"/>
        <end position="185"/>
    </location>
</feature>
<gene>
    <name evidence="2" type="ORF">Rt10032_c19g6242</name>
</gene>
<organism evidence="2 3">
    <name type="scientific">Rhodotorula toruloides</name>
    <name type="common">Yeast</name>
    <name type="synonym">Rhodosporidium toruloides</name>
    <dbReference type="NCBI Taxonomy" id="5286"/>
    <lineage>
        <taxon>Eukaryota</taxon>
        <taxon>Fungi</taxon>
        <taxon>Dikarya</taxon>
        <taxon>Basidiomycota</taxon>
        <taxon>Pucciniomycotina</taxon>
        <taxon>Microbotryomycetes</taxon>
        <taxon>Sporidiobolales</taxon>
        <taxon>Sporidiobolaceae</taxon>
        <taxon>Rhodotorula</taxon>
    </lineage>
</organism>
<dbReference type="Proteomes" id="UP000321518">
    <property type="component" value="Unassembled WGS sequence"/>
</dbReference>
<evidence type="ECO:0000256" key="1">
    <source>
        <dbReference type="SAM" id="MobiDB-lite"/>
    </source>
</evidence>
<dbReference type="AlphaFoldDB" id="A0A511KQN9"/>
<dbReference type="PANTHER" id="PTHR40635">
    <property type="match status" value="1"/>
</dbReference>
<dbReference type="EMBL" id="BJWK01000019">
    <property type="protein sequence ID" value="GEM12225.1"/>
    <property type="molecule type" value="Genomic_DNA"/>
</dbReference>
<accession>A0A511KQN9</accession>
<sequence length="384" mass="41818">MHHDAQGSAIGSNGFRPRQSSYLRISATAVLQMILYLEPAHVDWMNNSVLERMLFALKDRIPLKLQQEGQGKSKGKEKTHVDVFRGADYQMAFFFRRSGDKHVVLLKDKHVTYTIRAPISTAATPAPHDSSTTSAPAARSKRTRTASVDIRDSPPLSVGQDEPASKRRALFRNVEGTGGPEDDDVIVVKDEPVDEGEGLPPNWAEGAAGEAEVKPEIDQDVKPTLKVHYRGFNIFGRTLVVIVEPYPPLDPKDLARPRLLNTEIRQLSASVAPESYRQSLSARPLARSRGLVSVTPAPGGGGLFRSESESVRGSVAPSDVGEGEEDEQMRQLKEVSIVLANEWDGLEDEEGLPSLDQVIARSRGQGNAKGAALEVDGDEPDGSM</sequence>
<feature type="compositionally biased region" description="Acidic residues" evidence="1">
    <location>
        <begin position="375"/>
        <end position="384"/>
    </location>
</feature>
<evidence type="ECO:0000313" key="2">
    <source>
        <dbReference type="EMBL" id="GEM12225.1"/>
    </source>
</evidence>